<keyword evidence="3" id="KW-1185">Reference proteome</keyword>
<feature type="non-terminal residue" evidence="2">
    <location>
        <position position="1"/>
    </location>
</feature>
<feature type="region of interest" description="Disordered" evidence="1">
    <location>
        <begin position="1"/>
        <end position="109"/>
    </location>
</feature>
<feature type="compositionally biased region" description="Basic and acidic residues" evidence="1">
    <location>
        <begin position="196"/>
        <end position="208"/>
    </location>
</feature>
<name>A0ABD0P054_CIRMR</name>
<comment type="caution">
    <text evidence="2">The sequence shown here is derived from an EMBL/GenBank/DDBJ whole genome shotgun (WGS) entry which is preliminary data.</text>
</comment>
<feature type="compositionally biased region" description="Polar residues" evidence="1">
    <location>
        <begin position="61"/>
        <end position="80"/>
    </location>
</feature>
<protein>
    <submittedName>
        <fullName evidence="2">Uncharacterized protein</fullName>
    </submittedName>
</protein>
<sequence>HLPTQGKSTVSSDITEHSSSMQTAEFEDQYTVEKKPTRRGRPPSKKNKKKKLFVPHLEDNASPSVQISDLSPCQDSTENGANFEDQYTVDKKPPRRGRPPSKKNKKKKLFVAHLEENTSPSVQISDLSPCQDSAEKTVEAAASPVEQKVMDKNLIVTKQLGTDPSESLQRATDPLSHSIPTSFTEEGKTSLPGTQKKQELREETAKEDGDVLADIKIETKGTIKVLKGRKRGRKRRKHTVEPAKSLLTKFNITSECSTEDQNNIVRPEKNDNEKTKLGSEEMISRKTAGTYKIKPKTDVLCSSPTDLSSNLMKEVNEYKVEEHIAEPKQISLDTKIKPNITQEADVLTVETSGEKVLDNSPEPEYALQRSSEQK</sequence>
<organism evidence="2 3">
    <name type="scientific">Cirrhinus mrigala</name>
    <name type="common">Mrigala</name>
    <dbReference type="NCBI Taxonomy" id="683832"/>
    <lineage>
        <taxon>Eukaryota</taxon>
        <taxon>Metazoa</taxon>
        <taxon>Chordata</taxon>
        <taxon>Craniata</taxon>
        <taxon>Vertebrata</taxon>
        <taxon>Euteleostomi</taxon>
        <taxon>Actinopterygii</taxon>
        <taxon>Neopterygii</taxon>
        <taxon>Teleostei</taxon>
        <taxon>Ostariophysi</taxon>
        <taxon>Cypriniformes</taxon>
        <taxon>Cyprinidae</taxon>
        <taxon>Labeoninae</taxon>
        <taxon>Labeonini</taxon>
        <taxon>Cirrhinus</taxon>
    </lineage>
</organism>
<evidence type="ECO:0000313" key="2">
    <source>
        <dbReference type="EMBL" id="KAL0166611.1"/>
    </source>
</evidence>
<feature type="compositionally biased region" description="Polar residues" evidence="1">
    <location>
        <begin position="1"/>
        <end position="23"/>
    </location>
</feature>
<dbReference type="AlphaFoldDB" id="A0ABD0P054"/>
<evidence type="ECO:0000313" key="3">
    <source>
        <dbReference type="Proteomes" id="UP001529510"/>
    </source>
</evidence>
<reference evidence="2 3" key="1">
    <citation type="submission" date="2024-05" db="EMBL/GenBank/DDBJ databases">
        <title>Genome sequencing and assembly of Indian major carp, Cirrhinus mrigala (Hamilton, 1822).</title>
        <authorList>
            <person name="Mohindra V."/>
            <person name="Chowdhury L.M."/>
            <person name="Lal K."/>
            <person name="Jena J.K."/>
        </authorList>
    </citation>
    <scope>NUCLEOTIDE SEQUENCE [LARGE SCALE GENOMIC DNA]</scope>
    <source>
        <strain evidence="2">CM1030</strain>
        <tissue evidence="2">Blood</tissue>
    </source>
</reference>
<feature type="compositionally biased region" description="Basic residues" evidence="1">
    <location>
        <begin position="93"/>
        <end position="109"/>
    </location>
</feature>
<dbReference type="EMBL" id="JAMKFB020000019">
    <property type="protein sequence ID" value="KAL0166611.1"/>
    <property type="molecule type" value="Genomic_DNA"/>
</dbReference>
<dbReference type="Proteomes" id="UP001529510">
    <property type="component" value="Unassembled WGS sequence"/>
</dbReference>
<feature type="region of interest" description="Disordered" evidence="1">
    <location>
        <begin position="349"/>
        <end position="374"/>
    </location>
</feature>
<feature type="compositionally biased region" description="Polar residues" evidence="1">
    <location>
        <begin position="160"/>
        <end position="170"/>
    </location>
</feature>
<feature type="compositionally biased region" description="Basic residues" evidence="1">
    <location>
        <begin position="36"/>
        <end position="53"/>
    </location>
</feature>
<gene>
    <name evidence="2" type="ORF">M9458_038455</name>
</gene>
<accession>A0ABD0P054</accession>
<proteinExistence type="predicted"/>
<evidence type="ECO:0000256" key="1">
    <source>
        <dbReference type="SAM" id="MobiDB-lite"/>
    </source>
</evidence>
<feature type="non-terminal residue" evidence="2">
    <location>
        <position position="374"/>
    </location>
</feature>
<feature type="region of interest" description="Disordered" evidence="1">
    <location>
        <begin position="160"/>
        <end position="208"/>
    </location>
</feature>